<dbReference type="EMBL" id="CP013652">
    <property type="protein sequence ID" value="ALS20854.1"/>
    <property type="molecule type" value="Genomic_DNA"/>
</dbReference>
<reference evidence="1 2" key="2">
    <citation type="journal article" date="2016" name="Genome Announc.">
        <title>Complete Genome Sequences of Two Interactive Moderate Thermophiles, Paenibacillus napthalenovorans 32O-Y and Paenibacillus sp. 32O-W.</title>
        <authorList>
            <person name="Butler R.R.III."/>
            <person name="Wang J."/>
            <person name="Stark B.C."/>
            <person name="Pombert J.F."/>
        </authorList>
    </citation>
    <scope>NUCLEOTIDE SEQUENCE [LARGE SCALE GENOMIC DNA]</scope>
    <source>
        <strain evidence="1 2">32O-Y</strain>
    </source>
</reference>
<organism evidence="1 2">
    <name type="scientific">Paenibacillus naphthalenovorans</name>
    <dbReference type="NCBI Taxonomy" id="162209"/>
    <lineage>
        <taxon>Bacteria</taxon>
        <taxon>Bacillati</taxon>
        <taxon>Bacillota</taxon>
        <taxon>Bacilli</taxon>
        <taxon>Bacillales</taxon>
        <taxon>Paenibacillaceae</taxon>
        <taxon>Paenibacillus</taxon>
    </lineage>
</organism>
<dbReference type="KEGG" id="pnp:IJ22_04660"/>
<proteinExistence type="predicted"/>
<gene>
    <name evidence="1" type="ORF">IJ22_04660</name>
</gene>
<protein>
    <submittedName>
        <fullName evidence="1">Uncharacterized protein</fullName>
    </submittedName>
</protein>
<accession>A0A0U2VJ90</accession>
<dbReference type="RefSeq" id="WP_054819319.1">
    <property type="nucleotide sequence ID" value="NZ_BJCS01000002.1"/>
</dbReference>
<keyword evidence="2" id="KW-1185">Reference proteome</keyword>
<sequence>MEKAPHAGQQQPIYELEANALEVIGKCKEKLLHVCSQHIHKPVRVQTVHGQTFDGIIVHVDNHHLYLQTLPGHSRALLPGPYPYFPYYSYYSNVILPLVLFDLLAITLLI</sequence>
<dbReference type="OrthoDB" id="2666278at2"/>
<evidence type="ECO:0000313" key="1">
    <source>
        <dbReference type="EMBL" id="ALS20854.1"/>
    </source>
</evidence>
<dbReference type="PATRIC" id="fig|162209.4.peg.492"/>
<name>A0A0U2VJ90_9BACL</name>
<dbReference type="STRING" id="162209.IJ22_04660"/>
<dbReference type="AlphaFoldDB" id="A0A0U2VJ90"/>
<dbReference type="Proteomes" id="UP000061660">
    <property type="component" value="Chromosome"/>
</dbReference>
<reference evidence="2" key="1">
    <citation type="submission" date="2015-12" db="EMBL/GenBank/DDBJ databases">
        <title>Complete genome sequences of two moderately thermophilic Paenibacillus species.</title>
        <authorList>
            <person name="Butler R.III."/>
            <person name="Wang J."/>
            <person name="Stark B.C."/>
            <person name="Pombert J.-F."/>
        </authorList>
    </citation>
    <scope>NUCLEOTIDE SEQUENCE [LARGE SCALE GENOMIC DNA]</scope>
    <source>
        <strain evidence="2">32O-Y</strain>
    </source>
</reference>
<evidence type="ECO:0000313" key="2">
    <source>
        <dbReference type="Proteomes" id="UP000061660"/>
    </source>
</evidence>